<organism evidence="1 2">
    <name type="scientific">Lichtheimia corymbifera JMRC:FSU:9682</name>
    <dbReference type="NCBI Taxonomy" id="1263082"/>
    <lineage>
        <taxon>Eukaryota</taxon>
        <taxon>Fungi</taxon>
        <taxon>Fungi incertae sedis</taxon>
        <taxon>Mucoromycota</taxon>
        <taxon>Mucoromycotina</taxon>
        <taxon>Mucoromycetes</taxon>
        <taxon>Mucorales</taxon>
        <taxon>Lichtheimiaceae</taxon>
        <taxon>Lichtheimia</taxon>
    </lineage>
</organism>
<reference evidence="1" key="1">
    <citation type="submission" date="2013-08" db="EMBL/GenBank/DDBJ databases">
        <title>Gene expansion shapes genome architecture in the human pathogen Lichtheimia corymbifera: an evolutionary genomics analysis in the ancient terrestrial Mucorales (Mucoromycotina).</title>
        <authorList>
            <person name="Schwartze V.U."/>
            <person name="Winter S."/>
            <person name="Shelest E."/>
            <person name="Marcet-Houben M."/>
            <person name="Horn F."/>
            <person name="Wehner S."/>
            <person name="Hoffmann K."/>
            <person name="Riege K."/>
            <person name="Sammeth M."/>
            <person name="Nowrousian M."/>
            <person name="Valiante V."/>
            <person name="Linde J."/>
            <person name="Jacobsen I.D."/>
            <person name="Marz M."/>
            <person name="Brakhage A.A."/>
            <person name="Gabaldon T."/>
            <person name="Bocker S."/>
            <person name="Voigt K."/>
        </authorList>
    </citation>
    <scope>NUCLEOTIDE SEQUENCE [LARGE SCALE GENOMIC DNA]</scope>
    <source>
        <strain evidence="1">FSU 9682</strain>
    </source>
</reference>
<gene>
    <name evidence="1" type="ORF">LCOR_02450.1</name>
</gene>
<dbReference type="AlphaFoldDB" id="A0A068RP52"/>
<proteinExistence type="predicted"/>
<dbReference type="Proteomes" id="UP000027586">
    <property type="component" value="Unassembled WGS sequence"/>
</dbReference>
<dbReference type="VEuPathDB" id="FungiDB:LCOR_02450.1"/>
<name>A0A068RP52_9FUNG</name>
<dbReference type="EMBL" id="CBTN010000007">
    <property type="protein sequence ID" value="CDH50751.1"/>
    <property type="molecule type" value="Genomic_DNA"/>
</dbReference>
<evidence type="ECO:0000313" key="2">
    <source>
        <dbReference type="Proteomes" id="UP000027586"/>
    </source>
</evidence>
<evidence type="ECO:0000313" key="1">
    <source>
        <dbReference type="EMBL" id="CDH50751.1"/>
    </source>
</evidence>
<protein>
    <submittedName>
        <fullName evidence="1">Uncharacterized protein</fullName>
    </submittedName>
</protein>
<keyword evidence="2" id="KW-1185">Reference proteome</keyword>
<sequence>MLTLKPRPWLECKEETIEPLLSQTGKLVKLRGVKLTRDIRHHRKGVPKRTAPIVNPLHTGFKSVQDEA</sequence>
<accession>A0A068RP52</accession>
<comment type="caution">
    <text evidence="1">The sequence shown here is derived from an EMBL/GenBank/DDBJ whole genome shotgun (WGS) entry which is preliminary data.</text>
</comment>